<reference evidence="2 3" key="1">
    <citation type="journal article" date="2019" name="Int. J. Syst. Evol. Microbiol.">
        <title>The Global Catalogue of Microorganisms (GCM) 10K type strain sequencing project: providing services to taxonomists for standard genome sequencing and annotation.</title>
        <authorList>
            <consortium name="The Broad Institute Genomics Platform"/>
            <consortium name="The Broad Institute Genome Sequencing Center for Infectious Disease"/>
            <person name="Wu L."/>
            <person name="Ma J."/>
        </authorList>
    </citation>
    <scope>NUCLEOTIDE SEQUENCE [LARGE SCALE GENOMIC DNA]</scope>
    <source>
        <strain evidence="2 3">JCM 13929</strain>
    </source>
</reference>
<evidence type="ECO:0008006" key="4">
    <source>
        <dbReference type="Google" id="ProtNLM"/>
    </source>
</evidence>
<dbReference type="Proteomes" id="UP001500064">
    <property type="component" value="Unassembled WGS sequence"/>
</dbReference>
<feature type="region of interest" description="Disordered" evidence="1">
    <location>
        <begin position="1"/>
        <end position="23"/>
    </location>
</feature>
<name>A0ABN2F6M3_9ACTN</name>
<accession>A0ABN2F6M3</accession>
<sequence>MTDRQAVPPDEETPMTDTQAVPPPMTGWQAVAARDNAAWCDLMCRAHGRPGTFAERAWTNPARTPPFYPDAVTLSPDATAADVLGRIDAGPGASVKDSFATLDLPGFEVLFEARWIHRAAPDRTPTDWAAVEGAATLRDWARAFGEPGLFPPALLAEATIVYGRTDGEITTGAVLTTGAPATGPAGEPTVSHAGDPGSGPAVSPAVGVSNVFGPDEDAAWAGALAMAAELFPGRPLVGYEIDPTTALSHGFTTTGPLRVWIKP</sequence>
<keyword evidence="3" id="KW-1185">Reference proteome</keyword>
<evidence type="ECO:0000313" key="2">
    <source>
        <dbReference type="EMBL" id="GAA1632557.1"/>
    </source>
</evidence>
<proteinExistence type="predicted"/>
<evidence type="ECO:0000313" key="3">
    <source>
        <dbReference type="Proteomes" id="UP001500064"/>
    </source>
</evidence>
<dbReference type="EMBL" id="BAAAMU010000019">
    <property type="protein sequence ID" value="GAA1632557.1"/>
    <property type="molecule type" value="Genomic_DNA"/>
</dbReference>
<gene>
    <name evidence="2" type="ORF">GCM10009733_031890</name>
</gene>
<feature type="region of interest" description="Disordered" evidence="1">
    <location>
        <begin position="179"/>
        <end position="202"/>
    </location>
</feature>
<organism evidence="2 3">
    <name type="scientific">Nonomuraea maheshkhaliensis</name>
    <dbReference type="NCBI Taxonomy" id="419590"/>
    <lineage>
        <taxon>Bacteria</taxon>
        <taxon>Bacillati</taxon>
        <taxon>Actinomycetota</taxon>
        <taxon>Actinomycetes</taxon>
        <taxon>Streptosporangiales</taxon>
        <taxon>Streptosporangiaceae</taxon>
        <taxon>Nonomuraea</taxon>
    </lineage>
</organism>
<comment type="caution">
    <text evidence="2">The sequence shown here is derived from an EMBL/GenBank/DDBJ whole genome shotgun (WGS) entry which is preliminary data.</text>
</comment>
<protein>
    <recommendedName>
        <fullName evidence="4">GNAT family N-acetyltransferase</fullName>
    </recommendedName>
</protein>
<evidence type="ECO:0000256" key="1">
    <source>
        <dbReference type="SAM" id="MobiDB-lite"/>
    </source>
</evidence>